<evidence type="ECO:0000313" key="3">
    <source>
        <dbReference type="Proteomes" id="UP000801428"/>
    </source>
</evidence>
<proteinExistence type="predicted"/>
<feature type="region of interest" description="Disordered" evidence="1">
    <location>
        <begin position="10"/>
        <end position="77"/>
    </location>
</feature>
<reference evidence="2" key="1">
    <citation type="submission" date="2019-04" db="EMBL/GenBank/DDBJ databases">
        <title>Sequencing of skin fungus with MAO and IRED activity.</title>
        <authorList>
            <person name="Marsaioli A.J."/>
            <person name="Bonatto J.M.C."/>
            <person name="Reis Junior O."/>
        </authorList>
    </citation>
    <scope>NUCLEOTIDE SEQUENCE</scope>
    <source>
        <strain evidence="2">30M1</strain>
    </source>
</reference>
<sequence length="252" mass="28189">MVFITSDLFGPVNPHAHPHLHHRHNMAEAPHDAANLGKRKRTQDGDGANTSRAHRPQHSPALHPNSEQTYTTADYRPIKQIKRISPKLALVKSPSHLMDMDTDAGPAPPVHFNNGPVQPHAVTDLRACHACKTAPKRKSDLENYMDFCYNTPWSMITVNLGQTSNRQYSSISSTVRSRKQIASETGDLAIEKRAERADNTILENETVEKCLSFLQKKHPGRCLQLRGGLRTQARSAEKVKKIKDSSLARKED</sequence>
<gene>
    <name evidence="2" type="ORF">E8E13_009645</name>
</gene>
<evidence type="ECO:0000313" key="2">
    <source>
        <dbReference type="EMBL" id="KAF3001547.1"/>
    </source>
</evidence>
<comment type="caution">
    <text evidence="2">The sequence shown here is derived from an EMBL/GenBank/DDBJ whole genome shotgun (WGS) entry which is preliminary data.</text>
</comment>
<name>A0A9P4WBL0_CURKU</name>
<evidence type="ECO:0000256" key="1">
    <source>
        <dbReference type="SAM" id="MobiDB-lite"/>
    </source>
</evidence>
<organism evidence="2 3">
    <name type="scientific">Curvularia kusanoi</name>
    <name type="common">Cochliobolus kusanoi</name>
    <dbReference type="NCBI Taxonomy" id="90978"/>
    <lineage>
        <taxon>Eukaryota</taxon>
        <taxon>Fungi</taxon>
        <taxon>Dikarya</taxon>
        <taxon>Ascomycota</taxon>
        <taxon>Pezizomycotina</taxon>
        <taxon>Dothideomycetes</taxon>
        <taxon>Pleosporomycetidae</taxon>
        <taxon>Pleosporales</taxon>
        <taxon>Pleosporineae</taxon>
        <taxon>Pleosporaceae</taxon>
        <taxon>Curvularia</taxon>
    </lineage>
</organism>
<keyword evidence="3" id="KW-1185">Reference proteome</keyword>
<dbReference type="AlphaFoldDB" id="A0A9P4WBL0"/>
<dbReference type="Proteomes" id="UP000801428">
    <property type="component" value="Unassembled WGS sequence"/>
</dbReference>
<dbReference type="OrthoDB" id="5377226at2759"/>
<dbReference type="EMBL" id="SWKU01000013">
    <property type="protein sequence ID" value="KAF3001547.1"/>
    <property type="molecule type" value="Genomic_DNA"/>
</dbReference>
<protein>
    <submittedName>
        <fullName evidence="2">Uncharacterized protein</fullName>
    </submittedName>
</protein>
<accession>A0A9P4WBL0</accession>